<evidence type="ECO:0000313" key="3">
    <source>
        <dbReference type="Proteomes" id="UP000092445"/>
    </source>
</evidence>
<reference evidence="3" key="1">
    <citation type="submission" date="2014-03" db="EMBL/GenBank/DDBJ databases">
        <authorList>
            <person name="Aksoy S."/>
            <person name="Warren W."/>
            <person name="Wilson R.K."/>
        </authorList>
    </citation>
    <scope>NUCLEOTIDE SEQUENCE [LARGE SCALE GENOMIC DNA]</scope>
    <source>
        <strain evidence="3">IAEA</strain>
    </source>
</reference>
<dbReference type="EnsemblMetazoa" id="GPAI007077-RA">
    <property type="protein sequence ID" value="GPAI007077-PA"/>
    <property type="gene ID" value="GPAI007077"/>
</dbReference>
<feature type="compositionally biased region" description="Polar residues" evidence="1">
    <location>
        <begin position="205"/>
        <end position="214"/>
    </location>
</feature>
<protein>
    <submittedName>
        <fullName evidence="2">Uncharacterized protein</fullName>
    </submittedName>
</protein>
<name>A0A1A9Z8N0_GLOPL</name>
<keyword evidence="3" id="KW-1185">Reference proteome</keyword>
<organism evidence="2 3">
    <name type="scientific">Glossina pallidipes</name>
    <name type="common">Tsetse fly</name>
    <dbReference type="NCBI Taxonomy" id="7398"/>
    <lineage>
        <taxon>Eukaryota</taxon>
        <taxon>Metazoa</taxon>
        <taxon>Ecdysozoa</taxon>
        <taxon>Arthropoda</taxon>
        <taxon>Hexapoda</taxon>
        <taxon>Insecta</taxon>
        <taxon>Pterygota</taxon>
        <taxon>Neoptera</taxon>
        <taxon>Endopterygota</taxon>
        <taxon>Diptera</taxon>
        <taxon>Brachycera</taxon>
        <taxon>Muscomorpha</taxon>
        <taxon>Hippoboscoidea</taxon>
        <taxon>Glossinidae</taxon>
        <taxon>Glossina</taxon>
    </lineage>
</organism>
<evidence type="ECO:0000313" key="2">
    <source>
        <dbReference type="EnsemblMetazoa" id="GPAI007077-PA"/>
    </source>
</evidence>
<dbReference type="AlphaFoldDB" id="A0A1A9Z8N0"/>
<feature type="region of interest" description="Disordered" evidence="1">
    <location>
        <begin position="205"/>
        <end position="250"/>
    </location>
</feature>
<evidence type="ECO:0000256" key="1">
    <source>
        <dbReference type="SAM" id="MobiDB-lite"/>
    </source>
</evidence>
<reference evidence="2" key="2">
    <citation type="submission" date="2020-05" db="UniProtKB">
        <authorList>
            <consortium name="EnsemblMetazoa"/>
        </authorList>
    </citation>
    <scope>IDENTIFICATION</scope>
    <source>
        <strain evidence="2">IAEA</strain>
    </source>
</reference>
<sequence>MGQTETHKVHPVQSSVTCEQTCKTLAPACRNCKATSPESIPPIPSIGKPGNLFAMAEIALRAMGLNNGNCAGQSGDNPSKWQCMFQAATLPSLTDSTVVSAVPAKSPPQNTPGTNVCKVFGLNLGKFDLVNGTGAMAAMTSLSHTPEPKADITKLVFRIVICSSSSTHRSFSSCSVRQNCMPTIFPLFNKTLRGVRYGNNSHLSSRADSISSGTARMPDEPLRNTTKTRLAPQRSADVAQSKAVSPAPNTMTLPAVGTTVHWVLTRGFKLKNNVSNNKKKFQITNAFK</sequence>
<dbReference type="VEuPathDB" id="VectorBase:GPAI007077"/>
<accession>A0A1A9Z8N0</accession>
<proteinExistence type="predicted"/>
<dbReference type="Proteomes" id="UP000092445">
    <property type="component" value="Unassembled WGS sequence"/>
</dbReference>